<comment type="caution">
    <text evidence="1">The sequence shown here is derived from an EMBL/GenBank/DDBJ whole genome shotgun (WGS) entry which is preliminary data.</text>
</comment>
<accession>A0ACA9K0N8</accession>
<gene>
    <name evidence="1" type="ORF">ACOLOM_LOCUS501</name>
</gene>
<dbReference type="Proteomes" id="UP000789525">
    <property type="component" value="Unassembled WGS sequence"/>
</dbReference>
<name>A0ACA9K0N8_9GLOM</name>
<reference evidence="1" key="1">
    <citation type="submission" date="2021-06" db="EMBL/GenBank/DDBJ databases">
        <authorList>
            <person name="Kallberg Y."/>
            <person name="Tangrot J."/>
            <person name="Rosling A."/>
        </authorList>
    </citation>
    <scope>NUCLEOTIDE SEQUENCE</scope>
    <source>
        <strain evidence="1">CL356</strain>
    </source>
</reference>
<evidence type="ECO:0000313" key="2">
    <source>
        <dbReference type="Proteomes" id="UP000789525"/>
    </source>
</evidence>
<dbReference type="EMBL" id="CAJVPT010000526">
    <property type="protein sequence ID" value="CAG8445822.1"/>
    <property type="molecule type" value="Genomic_DNA"/>
</dbReference>
<keyword evidence="2" id="KW-1185">Reference proteome</keyword>
<protein>
    <submittedName>
        <fullName evidence="1">2592_t:CDS:1</fullName>
    </submittedName>
</protein>
<organism evidence="1 2">
    <name type="scientific">Acaulospora colombiana</name>
    <dbReference type="NCBI Taxonomy" id="27376"/>
    <lineage>
        <taxon>Eukaryota</taxon>
        <taxon>Fungi</taxon>
        <taxon>Fungi incertae sedis</taxon>
        <taxon>Mucoromycota</taxon>
        <taxon>Glomeromycotina</taxon>
        <taxon>Glomeromycetes</taxon>
        <taxon>Diversisporales</taxon>
        <taxon>Acaulosporaceae</taxon>
        <taxon>Acaulospora</taxon>
    </lineage>
</organism>
<sequence>MPFYSQWYKQSVCLRGNDNSIDYVGENTKNASTDAVQADLTPIQVTVSSVKDKLVYNVEYKPSEGETNLDKIIHSRESTASSTKLKTSSPHVGAAANAVVARFVQQNHSRTHSRQGSSVSDTIFSSTDRVSSDSMWEDWIVKYLHEDTDAAAEEAPMEDWVSYKTTDFLEI</sequence>
<evidence type="ECO:0000313" key="1">
    <source>
        <dbReference type="EMBL" id="CAG8445822.1"/>
    </source>
</evidence>
<proteinExistence type="predicted"/>